<dbReference type="EMBL" id="QETB01000003">
    <property type="protein sequence ID" value="PWF26428.1"/>
    <property type="molecule type" value="Genomic_DNA"/>
</dbReference>
<evidence type="ECO:0000259" key="4">
    <source>
        <dbReference type="SMART" id="SM00967"/>
    </source>
</evidence>
<gene>
    <name evidence="5" type="ORF">DD236_06080</name>
</gene>
<dbReference type="GO" id="GO:0005737">
    <property type="term" value="C:cytoplasm"/>
    <property type="evidence" value="ECO:0007669"/>
    <property type="project" value="UniProtKB-ARBA"/>
</dbReference>
<evidence type="ECO:0000256" key="3">
    <source>
        <dbReference type="ARBA" id="ARBA00022679"/>
    </source>
</evidence>
<dbReference type="SUPFAM" id="SSF75217">
    <property type="entry name" value="alpha/beta knot"/>
    <property type="match status" value="1"/>
</dbReference>
<dbReference type="PANTHER" id="PTHR43191:SF2">
    <property type="entry name" value="RRNA METHYLTRANSFERASE 3, MITOCHONDRIAL"/>
    <property type="match status" value="1"/>
</dbReference>
<evidence type="ECO:0000313" key="6">
    <source>
        <dbReference type="Proteomes" id="UP000245283"/>
    </source>
</evidence>
<dbReference type="Gene3D" id="3.40.1280.10">
    <property type="match status" value="1"/>
</dbReference>
<accession>A0A2V1K733</accession>
<dbReference type="InterPro" id="IPR029026">
    <property type="entry name" value="tRNA_m1G_MTases_N"/>
</dbReference>
<dbReference type="InterPro" id="IPR029028">
    <property type="entry name" value="Alpha/beta_knot_MTases"/>
</dbReference>
<keyword evidence="3 5" id="KW-0808">Transferase</keyword>
<evidence type="ECO:0000256" key="1">
    <source>
        <dbReference type="ARBA" id="ARBA00007228"/>
    </source>
</evidence>
<proteinExistence type="inferred from homology"/>
<dbReference type="InterPro" id="IPR051259">
    <property type="entry name" value="rRNA_Methyltransferase"/>
</dbReference>
<keyword evidence="2 5" id="KW-0489">Methyltransferase</keyword>
<protein>
    <submittedName>
        <fullName evidence="5">RNA methyltransferase</fullName>
    </submittedName>
</protein>
<dbReference type="Gene3D" id="3.30.1330.30">
    <property type="match status" value="1"/>
</dbReference>
<dbReference type="Proteomes" id="UP000245283">
    <property type="component" value="Unassembled WGS sequence"/>
</dbReference>
<evidence type="ECO:0000313" key="5">
    <source>
        <dbReference type="EMBL" id="PWF26428.1"/>
    </source>
</evidence>
<sequence length="325" mass="34496">MSTPPRPDLPYIRTKKPGHARSWPDFLCHEGPDWGTSQTVWEDGAMTSLRLKPATRNQLQRAQKLHRREQRTRHGQFLVEGPQAVREVLACEPGLIRDLYVSEGAFERYPEIRELAVSAGVWTHIVDDDALRDLSGDGQGFVVVAEMPQQPTLESLLADTQLAIAAVGASDPGNVGTIVRSADAAGAGAVLLTKGCAELTAPKVVRSTVGSLFHVPAATNLDLAEIIAQAHAAGMQVLAAEGTGEWDLPALVQAAYGAGVTGGPDISRSTLWVVGNEARGFDGVDLSEVDAKVAIPLYGQAESLNVSVAASICLYTTAMAQRTVS</sequence>
<dbReference type="CDD" id="cd18095">
    <property type="entry name" value="SpoU-like_rRNA-MTase"/>
    <property type="match status" value="1"/>
</dbReference>
<dbReference type="GO" id="GO:0006396">
    <property type="term" value="P:RNA processing"/>
    <property type="evidence" value="ECO:0007669"/>
    <property type="project" value="InterPro"/>
</dbReference>
<keyword evidence="6" id="KW-1185">Reference proteome</keyword>
<dbReference type="SMART" id="SM00967">
    <property type="entry name" value="SpoU_sub_bind"/>
    <property type="match status" value="1"/>
</dbReference>
<dbReference type="GO" id="GO:0003723">
    <property type="term" value="F:RNA binding"/>
    <property type="evidence" value="ECO:0007669"/>
    <property type="project" value="InterPro"/>
</dbReference>
<comment type="caution">
    <text evidence="5">The sequence shown here is derived from an EMBL/GenBank/DDBJ whole genome shotgun (WGS) entry which is preliminary data.</text>
</comment>
<dbReference type="GO" id="GO:0032259">
    <property type="term" value="P:methylation"/>
    <property type="evidence" value="ECO:0007669"/>
    <property type="project" value="UniProtKB-KW"/>
</dbReference>
<name>A0A2V1K733_9ACTO</name>
<dbReference type="GO" id="GO:0008173">
    <property type="term" value="F:RNA methyltransferase activity"/>
    <property type="evidence" value="ECO:0007669"/>
    <property type="project" value="InterPro"/>
</dbReference>
<dbReference type="InterPro" id="IPR013123">
    <property type="entry name" value="SpoU_subst-bd"/>
</dbReference>
<reference evidence="6" key="1">
    <citation type="submission" date="2018-05" db="EMBL/GenBank/DDBJ databases">
        <authorList>
            <person name="Li Y."/>
        </authorList>
    </citation>
    <scope>NUCLEOTIDE SEQUENCE [LARGE SCALE GENOMIC DNA]</scope>
    <source>
        <strain evidence="6">sk1b4</strain>
    </source>
</reference>
<dbReference type="Pfam" id="PF08032">
    <property type="entry name" value="SpoU_sub_bind"/>
    <property type="match status" value="1"/>
</dbReference>
<dbReference type="PANTHER" id="PTHR43191">
    <property type="entry name" value="RRNA METHYLTRANSFERASE 3"/>
    <property type="match status" value="1"/>
</dbReference>
<dbReference type="InterPro" id="IPR029064">
    <property type="entry name" value="Ribosomal_eL30-like_sf"/>
</dbReference>
<comment type="similarity">
    <text evidence="1">Belongs to the class IV-like SAM-binding methyltransferase superfamily. RNA methyltransferase TrmH family.</text>
</comment>
<organism evidence="5 6">
    <name type="scientific">Ancrocorticia populi</name>
    <dbReference type="NCBI Taxonomy" id="2175228"/>
    <lineage>
        <taxon>Bacteria</taxon>
        <taxon>Bacillati</taxon>
        <taxon>Actinomycetota</taxon>
        <taxon>Actinomycetes</taxon>
        <taxon>Actinomycetales</taxon>
        <taxon>Actinomycetaceae</taxon>
        <taxon>Ancrocorticia</taxon>
    </lineage>
</organism>
<dbReference type="InterPro" id="IPR001537">
    <property type="entry name" value="SpoU_MeTrfase"/>
</dbReference>
<dbReference type="Pfam" id="PF00588">
    <property type="entry name" value="SpoU_methylase"/>
    <property type="match status" value="1"/>
</dbReference>
<feature type="domain" description="RNA 2-O ribose methyltransferase substrate binding" evidence="4">
    <location>
        <begin position="78"/>
        <end position="151"/>
    </location>
</feature>
<dbReference type="SUPFAM" id="SSF55315">
    <property type="entry name" value="L30e-like"/>
    <property type="match status" value="1"/>
</dbReference>
<dbReference type="OrthoDB" id="9794400at2"/>
<evidence type="ECO:0000256" key="2">
    <source>
        <dbReference type="ARBA" id="ARBA00022603"/>
    </source>
</evidence>
<dbReference type="AlphaFoldDB" id="A0A2V1K733"/>